<organism evidence="5 6">
    <name type="scientific">Leersia perrieri</name>
    <dbReference type="NCBI Taxonomy" id="77586"/>
    <lineage>
        <taxon>Eukaryota</taxon>
        <taxon>Viridiplantae</taxon>
        <taxon>Streptophyta</taxon>
        <taxon>Embryophyta</taxon>
        <taxon>Tracheophyta</taxon>
        <taxon>Spermatophyta</taxon>
        <taxon>Magnoliopsida</taxon>
        <taxon>Liliopsida</taxon>
        <taxon>Poales</taxon>
        <taxon>Poaceae</taxon>
        <taxon>BOP clade</taxon>
        <taxon>Oryzoideae</taxon>
        <taxon>Oryzeae</taxon>
        <taxon>Oryzinae</taxon>
        <taxon>Leersia</taxon>
    </lineage>
</organism>
<dbReference type="Pfam" id="PF13947">
    <property type="entry name" value="GUB_WAK_bind"/>
    <property type="match status" value="1"/>
</dbReference>
<keyword evidence="6" id="KW-1185">Reference proteome</keyword>
<dbReference type="GO" id="GO:0030247">
    <property type="term" value="F:polysaccharide binding"/>
    <property type="evidence" value="ECO:0007669"/>
    <property type="project" value="InterPro"/>
</dbReference>
<reference evidence="6" key="2">
    <citation type="submission" date="2013-12" db="EMBL/GenBank/DDBJ databases">
        <authorList>
            <person name="Yu Y."/>
            <person name="Lee S."/>
            <person name="de Baynast K."/>
            <person name="Wissotski M."/>
            <person name="Liu L."/>
            <person name="Talag J."/>
            <person name="Goicoechea J."/>
            <person name="Angelova A."/>
            <person name="Jetty R."/>
            <person name="Kudrna D."/>
            <person name="Golser W."/>
            <person name="Rivera L."/>
            <person name="Zhang J."/>
            <person name="Wing R."/>
        </authorList>
    </citation>
    <scope>NUCLEOTIDE SEQUENCE</scope>
</reference>
<evidence type="ECO:0000256" key="2">
    <source>
        <dbReference type="ARBA" id="ARBA00022729"/>
    </source>
</evidence>
<name>A0A0D9XI56_9ORYZ</name>
<feature type="signal peptide" evidence="3">
    <location>
        <begin position="1"/>
        <end position="18"/>
    </location>
</feature>
<dbReference type="STRING" id="77586.A0A0D9XI56"/>
<dbReference type="GO" id="GO:0016020">
    <property type="term" value="C:membrane"/>
    <property type="evidence" value="ECO:0007669"/>
    <property type="project" value="UniProtKB-SubCell"/>
</dbReference>
<dbReference type="PANTHER" id="PTHR33491">
    <property type="entry name" value="OSJNBA0016N04.9 PROTEIN"/>
    <property type="match status" value="1"/>
</dbReference>
<evidence type="ECO:0000256" key="3">
    <source>
        <dbReference type="SAM" id="SignalP"/>
    </source>
</evidence>
<dbReference type="HOGENOM" id="CLU_000288_43_10_1"/>
<dbReference type="AlphaFoldDB" id="A0A0D9XI56"/>
<accession>A0A0D9XI56</accession>
<dbReference type="EnsemblPlants" id="LPERR10G02830.1">
    <property type="protein sequence ID" value="LPERR10G02830.1"/>
    <property type="gene ID" value="LPERR10G02830"/>
</dbReference>
<feature type="chain" id="PRO_5002350431" description="Wall-associated receptor kinase galacturonan-binding domain-containing protein" evidence="3">
    <location>
        <begin position="19"/>
        <end position="286"/>
    </location>
</feature>
<evidence type="ECO:0000313" key="6">
    <source>
        <dbReference type="Proteomes" id="UP000032180"/>
    </source>
</evidence>
<protein>
    <recommendedName>
        <fullName evidence="4">Wall-associated receptor kinase galacturonan-binding domain-containing protein</fullName>
    </recommendedName>
</protein>
<dbReference type="Gramene" id="LPERR10G02830.1">
    <property type="protein sequence ID" value="LPERR10G02830.1"/>
    <property type="gene ID" value="LPERR10G02830"/>
</dbReference>
<comment type="subcellular location">
    <subcellularLocation>
        <location evidence="1">Membrane</location>
        <topology evidence="1">Single-pass membrane protein</topology>
    </subcellularLocation>
</comment>
<feature type="domain" description="Wall-associated receptor kinase galacturonan-binding" evidence="4">
    <location>
        <begin position="35"/>
        <end position="75"/>
    </location>
</feature>
<evidence type="ECO:0000256" key="1">
    <source>
        <dbReference type="ARBA" id="ARBA00004167"/>
    </source>
</evidence>
<dbReference type="InterPro" id="IPR025287">
    <property type="entry name" value="WAK_GUB"/>
</dbReference>
<proteinExistence type="predicted"/>
<evidence type="ECO:0000259" key="4">
    <source>
        <dbReference type="Pfam" id="PF13947"/>
    </source>
</evidence>
<reference evidence="5 6" key="1">
    <citation type="submission" date="2012-08" db="EMBL/GenBank/DDBJ databases">
        <title>Oryza genome evolution.</title>
        <authorList>
            <person name="Wing R.A."/>
        </authorList>
    </citation>
    <scope>NUCLEOTIDE SEQUENCE</scope>
</reference>
<keyword evidence="2 3" id="KW-0732">Signal</keyword>
<sequence length="286" mass="31185">MRISTPLLLLLHLTVLFGGMPPAVPPQRPITLPGCPEKCGNKTIPYPFGTKEGCYFDYSFNVYCNNNSFATLNMQFMLRTDAHYLFGPEQQQNTAVTTTNMTWWTVGLLGVDVARGEAMMAMPVSSDCSRNESYHDLTYYTMNLNGSTTFLFSATRNVLLGVGQSVIPVLFGQMIAGTNYSAALQVASLFDEPSTAGRDGMACVGLGCCEATLAPGLSLITTAMYAQRNTMWKTFPCTYSVAELYGYGAFDKKFPDGVPLVLDFAIRNDSCPADGTKTLPMGCRSR</sequence>
<evidence type="ECO:0000313" key="5">
    <source>
        <dbReference type="EnsemblPlants" id="LPERR10G02830.1"/>
    </source>
</evidence>
<dbReference type="Proteomes" id="UP000032180">
    <property type="component" value="Chromosome 10"/>
</dbReference>
<reference evidence="5" key="3">
    <citation type="submission" date="2015-04" db="UniProtKB">
        <authorList>
            <consortium name="EnsemblPlants"/>
        </authorList>
    </citation>
    <scope>IDENTIFICATION</scope>
</reference>